<dbReference type="SUPFAM" id="SSF53335">
    <property type="entry name" value="S-adenosyl-L-methionine-dependent methyltransferases"/>
    <property type="match status" value="1"/>
</dbReference>
<sequence length="231" mass="25959">MKRCTRIHIALNKTINRCLSKYAMRKGALLDVGCWNGATTLGYARTIAAIDIWGVEAMAEPAREAELLGVKVKIIDIEEQEFGMETGRFDVVVCNQVLEHLKNIFRPFDEIARVVRPGGIVILSVPNLASLHNRAMLLCGYQPSSIRIWGPHVRGFSQRAFTEFCVGHGLYKLKALIGVGFYPLRPEFGGNLLARFWTDACHTSVWVLERTGNPLMSYQCKYLNEGLQTIM</sequence>
<dbReference type="HOGENOM" id="CLU_080964_0_0_0"/>
<keyword evidence="2" id="KW-0489">Methyltransferase</keyword>
<dbReference type="eggNOG" id="COG2227">
    <property type="taxonomic scope" value="Bacteria"/>
</dbReference>
<dbReference type="CDD" id="cd02440">
    <property type="entry name" value="AdoMet_MTases"/>
    <property type="match status" value="1"/>
</dbReference>
<dbReference type="Proteomes" id="UP000007013">
    <property type="component" value="Chromosome"/>
</dbReference>
<protein>
    <submittedName>
        <fullName evidence="2">Methyltransferase type 11</fullName>
    </submittedName>
</protein>
<keyword evidence="1 2" id="KW-0808">Transferase</keyword>
<dbReference type="OrthoDB" id="8936324at2"/>
<name>B1ZV62_OPITP</name>
<dbReference type="AlphaFoldDB" id="B1ZV62"/>
<proteinExistence type="predicted"/>
<dbReference type="STRING" id="452637.Oter_3452"/>
<dbReference type="InterPro" id="IPR029063">
    <property type="entry name" value="SAM-dependent_MTases_sf"/>
</dbReference>
<dbReference type="GO" id="GO:0008168">
    <property type="term" value="F:methyltransferase activity"/>
    <property type="evidence" value="ECO:0007669"/>
    <property type="project" value="UniProtKB-KW"/>
</dbReference>
<dbReference type="PANTHER" id="PTHR43861">
    <property type="entry name" value="TRANS-ACONITATE 2-METHYLTRANSFERASE-RELATED"/>
    <property type="match status" value="1"/>
</dbReference>
<gene>
    <name evidence="2" type="ordered locus">Oter_3452</name>
</gene>
<dbReference type="RefSeq" id="WP_012376258.1">
    <property type="nucleotide sequence ID" value="NC_010571.1"/>
</dbReference>
<reference evidence="2 3" key="1">
    <citation type="journal article" date="2011" name="J. Bacteriol.">
        <title>Genome sequence of the verrucomicrobium Opitutus terrae PB90-1, an abundant inhabitant of rice paddy soil ecosystems.</title>
        <authorList>
            <person name="van Passel M.W."/>
            <person name="Kant R."/>
            <person name="Palva A."/>
            <person name="Copeland A."/>
            <person name="Lucas S."/>
            <person name="Lapidus A."/>
            <person name="Glavina del Rio T."/>
            <person name="Pitluck S."/>
            <person name="Goltsman E."/>
            <person name="Clum A."/>
            <person name="Sun H."/>
            <person name="Schmutz J."/>
            <person name="Larimer F.W."/>
            <person name="Land M.L."/>
            <person name="Hauser L."/>
            <person name="Kyrpides N."/>
            <person name="Mikhailova N."/>
            <person name="Richardson P.P."/>
            <person name="Janssen P.H."/>
            <person name="de Vos W.M."/>
            <person name="Smidt H."/>
        </authorList>
    </citation>
    <scope>NUCLEOTIDE SEQUENCE [LARGE SCALE GENOMIC DNA]</scope>
    <source>
        <strain evidence="3">DSM 11246 / JCM 15787 / PB90-1</strain>
    </source>
</reference>
<evidence type="ECO:0000313" key="3">
    <source>
        <dbReference type="Proteomes" id="UP000007013"/>
    </source>
</evidence>
<dbReference type="EMBL" id="CP001032">
    <property type="protein sequence ID" value="ACB76729.1"/>
    <property type="molecule type" value="Genomic_DNA"/>
</dbReference>
<evidence type="ECO:0000256" key="1">
    <source>
        <dbReference type="ARBA" id="ARBA00022679"/>
    </source>
</evidence>
<accession>B1ZV62</accession>
<evidence type="ECO:0000313" key="2">
    <source>
        <dbReference type="EMBL" id="ACB76729.1"/>
    </source>
</evidence>
<keyword evidence="3" id="KW-1185">Reference proteome</keyword>
<dbReference type="PANTHER" id="PTHR43861:SF3">
    <property type="entry name" value="PUTATIVE (AFU_ORTHOLOGUE AFUA_2G14390)-RELATED"/>
    <property type="match status" value="1"/>
</dbReference>
<dbReference type="Gene3D" id="3.40.50.150">
    <property type="entry name" value="Vaccinia Virus protein VP39"/>
    <property type="match status" value="1"/>
</dbReference>
<organism evidence="2 3">
    <name type="scientific">Opitutus terrae (strain DSM 11246 / JCM 15787 / PB90-1)</name>
    <dbReference type="NCBI Taxonomy" id="452637"/>
    <lineage>
        <taxon>Bacteria</taxon>
        <taxon>Pseudomonadati</taxon>
        <taxon>Verrucomicrobiota</taxon>
        <taxon>Opitutia</taxon>
        <taxon>Opitutales</taxon>
        <taxon>Opitutaceae</taxon>
        <taxon>Opitutus</taxon>
    </lineage>
</organism>
<dbReference type="KEGG" id="ote:Oter_3452"/>
<dbReference type="GO" id="GO:0032259">
    <property type="term" value="P:methylation"/>
    <property type="evidence" value="ECO:0007669"/>
    <property type="project" value="UniProtKB-KW"/>
</dbReference>
<dbReference type="Pfam" id="PF13489">
    <property type="entry name" value="Methyltransf_23"/>
    <property type="match status" value="1"/>
</dbReference>